<evidence type="ECO:0000256" key="3">
    <source>
        <dbReference type="ARBA" id="ARBA00023125"/>
    </source>
</evidence>
<name>A0A8J3GDI2_9BACT</name>
<dbReference type="InterPro" id="IPR036388">
    <property type="entry name" value="WH-like_DNA-bd_sf"/>
</dbReference>
<dbReference type="AlphaFoldDB" id="A0A8J3GDI2"/>
<evidence type="ECO:0000313" key="6">
    <source>
        <dbReference type="EMBL" id="GHC01661.1"/>
    </source>
</evidence>
<dbReference type="PANTHER" id="PTHR30146:SF148">
    <property type="entry name" value="HTH-TYPE TRANSCRIPTIONAL REPRESSOR PURR-RELATED"/>
    <property type="match status" value="1"/>
</dbReference>
<sequence length="389" mass="43482">MNLTGEVGRKTDNEAMQSKLDVQNMNEATRYQAARTLIKRMVLSGEVGHNQQLQPELEICRETNLSRTTVRKAISDLVNEGLLVRYRGRGTFVNISRTSSQKKLLALLCCQYPNVSGAYNLLIQGAQEAASRLGYQLLLANDYNETEAALEQAMHLNELRVAGTIIVPLQTPTSNNPTSRIIRALRQAGQQVVLLDENSSDDELVSVVSQNRESMRELTMHLVQRGYRRIAFLTGTKTQEVAEREMGFRQAMEEKGLEVPPEYFLEVAGRDPASQGRQEIDVFMAMRTPPEAIVCLHDLIALNAMGRCAERGWRVPQDIAIVGFDDLPQAQMSSPPLTSVHQPLREEGKRALELLVELLNGKKLVGHHERLPCRLVVRDSCGSTLPQKT</sequence>
<organism evidence="6 7">
    <name type="scientific">Cerasicoccus arenae</name>
    <dbReference type="NCBI Taxonomy" id="424488"/>
    <lineage>
        <taxon>Bacteria</taxon>
        <taxon>Pseudomonadati</taxon>
        <taxon>Verrucomicrobiota</taxon>
        <taxon>Opitutia</taxon>
        <taxon>Puniceicoccales</taxon>
        <taxon>Cerasicoccaceae</taxon>
        <taxon>Cerasicoccus</taxon>
    </lineage>
</organism>
<dbReference type="InterPro" id="IPR028082">
    <property type="entry name" value="Peripla_BP_I"/>
</dbReference>
<evidence type="ECO:0000256" key="1">
    <source>
        <dbReference type="ARBA" id="ARBA00022491"/>
    </source>
</evidence>
<evidence type="ECO:0000313" key="7">
    <source>
        <dbReference type="Proteomes" id="UP000642829"/>
    </source>
</evidence>
<dbReference type="Pfam" id="PF00392">
    <property type="entry name" value="GntR"/>
    <property type="match status" value="1"/>
</dbReference>
<keyword evidence="3" id="KW-0238">DNA-binding</keyword>
<dbReference type="InterPro" id="IPR036390">
    <property type="entry name" value="WH_DNA-bd_sf"/>
</dbReference>
<dbReference type="SUPFAM" id="SSF46785">
    <property type="entry name" value="Winged helix' DNA-binding domain"/>
    <property type="match status" value="1"/>
</dbReference>
<dbReference type="InterPro" id="IPR000524">
    <property type="entry name" value="Tscrpt_reg_HTH_GntR"/>
</dbReference>
<dbReference type="Pfam" id="PF13377">
    <property type="entry name" value="Peripla_BP_3"/>
    <property type="match status" value="1"/>
</dbReference>
<evidence type="ECO:0000256" key="2">
    <source>
        <dbReference type="ARBA" id="ARBA00023015"/>
    </source>
</evidence>
<reference evidence="6" key="2">
    <citation type="submission" date="2020-09" db="EMBL/GenBank/DDBJ databases">
        <authorList>
            <person name="Sun Q."/>
            <person name="Kim S."/>
        </authorList>
    </citation>
    <scope>NUCLEOTIDE SEQUENCE</scope>
    <source>
        <strain evidence="6">KCTC 12870</strain>
    </source>
</reference>
<evidence type="ECO:0000259" key="5">
    <source>
        <dbReference type="PROSITE" id="PS50949"/>
    </source>
</evidence>
<reference evidence="6" key="1">
    <citation type="journal article" date="2014" name="Int. J. Syst. Evol. Microbiol.">
        <title>Complete genome sequence of Corynebacterium casei LMG S-19264T (=DSM 44701T), isolated from a smear-ripened cheese.</title>
        <authorList>
            <consortium name="US DOE Joint Genome Institute (JGI-PGF)"/>
            <person name="Walter F."/>
            <person name="Albersmeier A."/>
            <person name="Kalinowski J."/>
            <person name="Ruckert C."/>
        </authorList>
    </citation>
    <scope>NUCLEOTIDE SEQUENCE</scope>
    <source>
        <strain evidence="6">KCTC 12870</strain>
    </source>
</reference>
<dbReference type="GO" id="GO:0003700">
    <property type="term" value="F:DNA-binding transcription factor activity"/>
    <property type="evidence" value="ECO:0007669"/>
    <property type="project" value="InterPro"/>
</dbReference>
<accession>A0A8J3GDI2</accession>
<dbReference type="CDD" id="cd07377">
    <property type="entry name" value="WHTH_GntR"/>
    <property type="match status" value="1"/>
</dbReference>
<dbReference type="Gene3D" id="1.10.10.10">
    <property type="entry name" value="Winged helix-like DNA-binding domain superfamily/Winged helix DNA-binding domain"/>
    <property type="match status" value="1"/>
</dbReference>
<dbReference type="EMBL" id="BMXG01000009">
    <property type="protein sequence ID" value="GHC01661.1"/>
    <property type="molecule type" value="Genomic_DNA"/>
</dbReference>
<dbReference type="PROSITE" id="PS50949">
    <property type="entry name" value="HTH_GNTR"/>
    <property type="match status" value="1"/>
</dbReference>
<keyword evidence="7" id="KW-1185">Reference proteome</keyword>
<keyword evidence="2" id="KW-0805">Transcription regulation</keyword>
<proteinExistence type="predicted"/>
<dbReference type="Proteomes" id="UP000642829">
    <property type="component" value="Unassembled WGS sequence"/>
</dbReference>
<dbReference type="GO" id="GO:0000976">
    <property type="term" value="F:transcription cis-regulatory region binding"/>
    <property type="evidence" value="ECO:0007669"/>
    <property type="project" value="TreeGrafter"/>
</dbReference>
<dbReference type="SMART" id="SM00345">
    <property type="entry name" value="HTH_GNTR"/>
    <property type="match status" value="1"/>
</dbReference>
<dbReference type="PRINTS" id="PR00035">
    <property type="entry name" value="HTHGNTR"/>
</dbReference>
<dbReference type="Gene3D" id="3.40.50.2300">
    <property type="match status" value="2"/>
</dbReference>
<gene>
    <name evidence="6" type="primary">araR</name>
    <name evidence="6" type="ORF">GCM10007047_17780</name>
</gene>
<feature type="domain" description="HTH gntR-type" evidence="5">
    <location>
        <begin position="28"/>
        <end position="96"/>
    </location>
</feature>
<protein>
    <submittedName>
        <fullName evidence="6">GntR family transcriptional regulator</fullName>
    </submittedName>
</protein>
<dbReference type="CDD" id="cd06267">
    <property type="entry name" value="PBP1_LacI_sugar_binding-like"/>
    <property type="match status" value="1"/>
</dbReference>
<dbReference type="PANTHER" id="PTHR30146">
    <property type="entry name" value="LACI-RELATED TRANSCRIPTIONAL REPRESSOR"/>
    <property type="match status" value="1"/>
</dbReference>
<keyword evidence="1" id="KW-0678">Repressor</keyword>
<evidence type="ECO:0000256" key="4">
    <source>
        <dbReference type="ARBA" id="ARBA00023163"/>
    </source>
</evidence>
<dbReference type="SUPFAM" id="SSF53822">
    <property type="entry name" value="Periplasmic binding protein-like I"/>
    <property type="match status" value="1"/>
</dbReference>
<keyword evidence="4" id="KW-0804">Transcription</keyword>
<comment type="caution">
    <text evidence="6">The sequence shown here is derived from an EMBL/GenBank/DDBJ whole genome shotgun (WGS) entry which is preliminary data.</text>
</comment>
<dbReference type="InterPro" id="IPR046335">
    <property type="entry name" value="LacI/GalR-like_sensor"/>
</dbReference>